<feature type="signal peptide" evidence="1">
    <location>
        <begin position="1"/>
        <end position="30"/>
    </location>
</feature>
<dbReference type="RefSeq" id="WP_366086519.1">
    <property type="nucleotide sequence ID" value="NZ_JBFASG010000001.1"/>
</dbReference>
<sequence>MKRLRSALTTAAATVLLSVCGVVLASPAHAEGSVSVLGGTVTVKLDGVIELGLFGGTVLSLQNPLEGVV</sequence>
<comment type="caution">
    <text evidence="2">The sequence shown here is derived from an EMBL/GenBank/DDBJ whole genome shotgun (WGS) entry which is preliminary data.</text>
</comment>
<dbReference type="EMBL" id="JBFASG010000001">
    <property type="protein sequence ID" value="MEV4921679.1"/>
    <property type="molecule type" value="Genomic_DNA"/>
</dbReference>
<feature type="chain" id="PRO_5047301418" description="Secreted protein" evidence="1">
    <location>
        <begin position="31"/>
        <end position="69"/>
    </location>
</feature>
<name>A0ABV3IMF5_9ACTN</name>
<reference evidence="2 3" key="1">
    <citation type="submission" date="2024-06" db="EMBL/GenBank/DDBJ databases">
        <title>The Natural Products Discovery Center: Release of the First 8490 Sequenced Strains for Exploring Actinobacteria Biosynthetic Diversity.</title>
        <authorList>
            <person name="Kalkreuter E."/>
            <person name="Kautsar S.A."/>
            <person name="Yang D."/>
            <person name="Bader C.D."/>
            <person name="Teijaro C.N."/>
            <person name="Fluegel L."/>
            <person name="Davis C.M."/>
            <person name="Simpson J.R."/>
            <person name="Lauterbach L."/>
            <person name="Steele A.D."/>
            <person name="Gui C."/>
            <person name="Meng S."/>
            <person name="Li G."/>
            <person name="Viehrig K."/>
            <person name="Ye F."/>
            <person name="Su P."/>
            <person name="Kiefer A.F."/>
            <person name="Nichols A."/>
            <person name="Cepeda A.J."/>
            <person name="Yan W."/>
            <person name="Fan B."/>
            <person name="Jiang Y."/>
            <person name="Adhikari A."/>
            <person name="Zheng C.-J."/>
            <person name="Schuster L."/>
            <person name="Cowan T.M."/>
            <person name="Smanski M.J."/>
            <person name="Chevrette M.G."/>
            <person name="De Carvalho L.P.S."/>
            <person name="Shen B."/>
        </authorList>
    </citation>
    <scope>NUCLEOTIDE SEQUENCE [LARGE SCALE GENOMIC DNA]</scope>
    <source>
        <strain evidence="2 3">NPDC053791</strain>
    </source>
</reference>
<dbReference type="Proteomes" id="UP001552479">
    <property type="component" value="Unassembled WGS sequence"/>
</dbReference>
<evidence type="ECO:0000313" key="3">
    <source>
        <dbReference type="Proteomes" id="UP001552479"/>
    </source>
</evidence>
<evidence type="ECO:0008006" key="4">
    <source>
        <dbReference type="Google" id="ProtNLM"/>
    </source>
</evidence>
<gene>
    <name evidence="2" type="ORF">AB0L03_02300</name>
</gene>
<keyword evidence="1" id="KW-0732">Signal</keyword>
<organism evidence="2 3">
    <name type="scientific">Streptomyces roseoverticillatus</name>
    <dbReference type="NCBI Taxonomy" id="66429"/>
    <lineage>
        <taxon>Bacteria</taxon>
        <taxon>Bacillati</taxon>
        <taxon>Actinomycetota</taxon>
        <taxon>Actinomycetes</taxon>
        <taxon>Kitasatosporales</taxon>
        <taxon>Streptomycetaceae</taxon>
        <taxon>Streptomyces</taxon>
    </lineage>
</organism>
<keyword evidence="3" id="KW-1185">Reference proteome</keyword>
<proteinExistence type="predicted"/>
<accession>A0ABV3IMF5</accession>
<protein>
    <recommendedName>
        <fullName evidence="4">Secreted protein</fullName>
    </recommendedName>
</protein>
<evidence type="ECO:0000313" key="2">
    <source>
        <dbReference type="EMBL" id="MEV4921679.1"/>
    </source>
</evidence>
<evidence type="ECO:0000256" key="1">
    <source>
        <dbReference type="SAM" id="SignalP"/>
    </source>
</evidence>